<dbReference type="AlphaFoldDB" id="A0A8S1US38"/>
<protein>
    <submittedName>
        <fullName evidence="2">Uncharacterized protein</fullName>
    </submittedName>
</protein>
<sequence length="137" mass="16544">MYYDQDIGPWDNDEIRPRSRCNNSHTSSLHKNISDIKEVNHLTHQTNSERRNELPRLKLSNISPRVLTKKLQNNESVRKREDWSEQHAFPQLLQRNALQQIKRQKHRHTEIKVVLEIEKIIRRNLFYIPTHKHSILE</sequence>
<keyword evidence="3" id="KW-1185">Reference proteome</keyword>
<proteinExistence type="predicted"/>
<dbReference type="OMA" id="DWSEQHA"/>
<dbReference type="EMBL" id="CAJJDP010000051">
    <property type="protein sequence ID" value="CAD8168128.1"/>
    <property type="molecule type" value="Genomic_DNA"/>
</dbReference>
<dbReference type="Proteomes" id="UP000683925">
    <property type="component" value="Unassembled WGS sequence"/>
</dbReference>
<reference evidence="2" key="1">
    <citation type="submission" date="2021-01" db="EMBL/GenBank/DDBJ databases">
        <authorList>
            <consortium name="Genoscope - CEA"/>
            <person name="William W."/>
        </authorList>
    </citation>
    <scope>NUCLEOTIDE SEQUENCE</scope>
</reference>
<comment type="caution">
    <text evidence="2">The sequence shown here is derived from an EMBL/GenBank/DDBJ whole genome shotgun (WGS) entry which is preliminary data.</text>
</comment>
<evidence type="ECO:0000313" key="2">
    <source>
        <dbReference type="EMBL" id="CAD8168128.1"/>
    </source>
</evidence>
<evidence type="ECO:0000313" key="3">
    <source>
        <dbReference type="Proteomes" id="UP000683925"/>
    </source>
</evidence>
<feature type="compositionally biased region" description="Polar residues" evidence="1">
    <location>
        <begin position="20"/>
        <end position="29"/>
    </location>
</feature>
<feature type="region of interest" description="Disordered" evidence="1">
    <location>
        <begin position="1"/>
        <end position="29"/>
    </location>
</feature>
<accession>A0A8S1US38</accession>
<organism evidence="2 3">
    <name type="scientific">Paramecium octaurelia</name>
    <dbReference type="NCBI Taxonomy" id="43137"/>
    <lineage>
        <taxon>Eukaryota</taxon>
        <taxon>Sar</taxon>
        <taxon>Alveolata</taxon>
        <taxon>Ciliophora</taxon>
        <taxon>Intramacronucleata</taxon>
        <taxon>Oligohymenophorea</taxon>
        <taxon>Peniculida</taxon>
        <taxon>Parameciidae</taxon>
        <taxon>Paramecium</taxon>
    </lineage>
</organism>
<dbReference type="OrthoDB" id="298615at2759"/>
<evidence type="ECO:0000256" key="1">
    <source>
        <dbReference type="SAM" id="MobiDB-lite"/>
    </source>
</evidence>
<name>A0A8S1US38_PAROT</name>
<gene>
    <name evidence="2" type="ORF">POCTA_138.1.T0510130</name>
</gene>